<keyword evidence="3" id="KW-1185">Reference proteome</keyword>
<protein>
    <submittedName>
        <fullName evidence="2">Uncharacterized protein</fullName>
    </submittedName>
</protein>
<reference evidence="2" key="1">
    <citation type="journal article" date="2020" name="G3 (Bethesda)">
        <title>High-Quality Assemblies for Three Invasive Social Wasps from the &lt;i&gt;Vespula&lt;/i&gt; Genus.</title>
        <authorList>
            <person name="Harrop T.W.R."/>
            <person name="Guhlin J."/>
            <person name="McLaughlin G.M."/>
            <person name="Permina E."/>
            <person name="Stockwell P."/>
            <person name="Gilligan J."/>
            <person name="Le Lec M.F."/>
            <person name="Gruber M.A.M."/>
            <person name="Quinn O."/>
            <person name="Lovegrove M."/>
            <person name="Duncan E.J."/>
            <person name="Remnant E.J."/>
            <person name="Van Eeckhoven J."/>
            <person name="Graham B."/>
            <person name="Knapp R.A."/>
            <person name="Langford K.W."/>
            <person name="Kronenberg Z."/>
            <person name="Press M.O."/>
            <person name="Eacker S.M."/>
            <person name="Wilson-Rankin E.E."/>
            <person name="Purcell J."/>
            <person name="Lester P.J."/>
            <person name="Dearden P.K."/>
        </authorList>
    </citation>
    <scope>NUCLEOTIDE SEQUENCE</scope>
    <source>
        <strain evidence="2">Marl-1</strain>
    </source>
</reference>
<comment type="caution">
    <text evidence="2">The sequence shown here is derived from an EMBL/GenBank/DDBJ whole genome shotgun (WGS) entry which is preliminary data.</text>
</comment>
<accession>A0A834JUH9</accession>
<dbReference type="EMBL" id="JACSEA010000008">
    <property type="protein sequence ID" value="KAF7394641.1"/>
    <property type="molecule type" value="Genomic_DNA"/>
</dbReference>
<evidence type="ECO:0000313" key="3">
    <source>
        <dbReference type="Proteomes" id="UP000614350"/>
    </source>
</evidence>
<feature type="region of interest" description="Disordered" evidence="1">
    <location>
        <begin position="37"/>
        <end position="82"/>
    </location>
</feature>
<evidence type="ECO:0000256" key="1">
    <source>
        <dbReference type="SAM" id="MobiDB-lite"/>
    </source>
</evidence>
<name>A0A834JUH9_VESVU</name>
<sequence length="126" mass="13920">MPCPRPVLVPPGNRFCKEHGASWWIHKGNKVAFLKRQGKPAPAGSYSSRNRSFRYDDDDDDYDDDNHDDDDDDDDDDDGGGGDSLEMSVYCIAMAKNACFMWIVKSQQNGAAITATPPHVDIAVPT</sequence>
<dbReference type="AlphaFoldDB" id="A0A834JUH9"/>
<feature type="compositionally biased region" description="Acidic residues" evidence="1">
    <location>
        <begin position="56"/>
        <end position="80"/>
    </location>
</feature>
<gene>
    <name evidence="2" type="ORF">HZH66_007815</name>
</gene>
<organism evidence="2 3">
    <name type="scientific">Vespula vulgaris</name>
    <name type="common">Yellow jacket</name>
    <name type="synonym">Wasp</name>
    <dbReference type="NCBI Taxonomy" id="7454"/>
    <lineage>
        <taxon>Eukaryota</taxon>
        <taxon>Metazoa</taxon>
        <taxon>Ecdysozoa</taxon>
        <taxon>Arthropoda</taxon>
        <taxon>Hexapoda</taxon>
        <taxon>Insecta</taxon>
        <taxon>Pterygota</taxon>
        <taxon>Neoptera</taxon>
        <taxon>Endopterygota</taxon>
        <taxon>Hymenoptera</taxon>
        <taxon>Apocrita</taxon>
        <taxon>Aculeata</taxon>
        <taxon>Vespoidea</taxon>
        <taxon>Vespidae</taxon>
        <taxon>Vespinae</taxon>
        <taxon>Vespula</taxon>
    </lineage>
</organism>
<evidence type="ECO:0000313" key="2">
    <source>
        <dbReference type="EMBL" id="KAF7394641.1"/>
    </source>
</evidence>
<dbReference type="Proteomes" id="UP000614350">
    <property type="component" value="Unassembled WGS sequence"/>
</dbReference>
<proteinExistence type="predicted"/>